<dbReference type="InterPro" id="IPR013078">
    <property type="entry name" value="His_Pase_superF_clade-1"/>
</dbReference>
<dbReference type="EMBL" id="JAZHRV010000001">
    <property type="protein sequence ID" value="MEH2555033.1"/>
    <property type="molecule type" value="Genomic_DNA"/>
</dbReference>
<feature type="signal peptide" evidence="1">
    <location>
        <begin position="1"/>
        <end position="26"/>
    </location>
</feature>
<comment type="caution">
    <text evidence="2">The sequence shown here is derived from an EMBL/GenBank/DDBJ whole genome shotgun (WGS) entry which is preliminary data.</text>
</comment>
<dbReference type="InterPro" id="IPR029033">
    <property type="entry name" value="His_PPase_superfam"/>
</dbReference>
<protein>
    <submittedName>
        <fullName evidence="2">Phosphohistidine phosphatase SixA</fullName>
    </submittedName>
</protein>
<keyword evidence="3" id="KW-1185">Reference proteome</keyword>
<proteinExistence type="predicted"/>
<dbReference type="CDD" id="cd07040">
    <property type="entry name" value="HP"/>
    <property type="match status" value="1"/>
</dbReference>
<evidence type="ECO:0000313" key="3">
    <source>
        <dbReference type="Proteomes" id="UP001364224"/>
    </source>
</evidence>
<feature type="chain" id="PRO_5045884390" evidence="1">
    <location>
        <begin position="27"/>
        <end position="195"/>
    </location>
</feature>
<dbReference type="RefSeq" id="WP_334479951.1">
    <property type="nucleotide sequence ID" value="NZ_JAZHRV010000001.1"/>
</dbReference>
<accession>A0ABU8B910</accession>
<dbReference type="SUPFAM" id="SSF53254">
    <property type="entry name" value="Phosphoglycerate mutase-like"/>
    <property type="match status" value="1"/>
</dbReference>
<evidence type="ECO:0000313" key="2">
    <source>
        <dbReference type="EMBL" id="MEH2555033.1"/>
    </source>
</evidence>
<dbReference type="Proteomes" id="UP001364224">
    <property type="component" value="Unassembled WGS sequence"/>
</dbReference>
<sequence>MEAAMRRMRFATFALLLGFCSAAEVADADDAADAWKALRAGGHVALMRHADAPGGFGDPPGFRVDDCATQRNLSEKGRADAAKIGVQLKREGIAFEKILSSPWCRCIDTARLLNLGTVETAATFGNVVVLRDQREALTTGARALIAKWAGRGNLLVATHGANIQALTGISPASGEIVVIKGGNDRAEPVGRLLLD</sequence>
<reference evidence="2 3" key="1">
    <citation type="submission" date="2024-02" db="EMBL/GenBank/DDBJ databases">
        <title>Adaptive strategies in a cosmopolitan and abundant soil bacterium.</title>
        <authorList>
            <person name="Carini P."/>
        </authorList>
    </citation>
    <scope>NUCLEOTIDE SEQUENCE [LARGE SCALE GENOMIC DNA]</scope>
    <source>
        <strain evidence="2 3">AZCC 1608</strain>
    </source>
</reference>
<gene>
    <name evidence="2" type="ORF">V1286_002562</name>
</gene>
<dbReference type="Pfam" id="PF00300">
    <property type="entry name" value="His_Phos_1"/>
    <property type="match status" value="1"/>
</dbReference>
<keyword evidence="1" id="KW-0732">Signal</keyword>
<organism evidence="2 3">
    <name type="scientific">Bradyrhizobium algeriense</name>
    <dbReference type="NCBI Taxonomy" id="634784"/>
    <lineage>
        <taxon>Bacteria</taxon>
        <taxon>Pseudomonadati</taxon>
        <taxon>Pseudomonadota</taxon>
        <taxon>Alphaproteobacteria</taxon>
        <taxon>Hyphomicrobiales</taxon>
        <taxon>Nitrobacteraceae</taxon>
        <taxon>Bradyrhizobium</taxon>
    </lineage>
</organism>
<name>A0ABU8B910_9BRAD</name>
<dbReference type="Gene3D" id="3.40.50.1240">
    <property type="entry name" value="Phosphoglycerate mutase-like"/>
    <property type="match status" value="1"/>
</dbReference>
<evidence type="ECO:0000256" key="1">
    <source>
        <dbReference type="SAM" id="SignalP"/>
    </source>
</evidence>